<evidence type="ECO:0000313" key="2">
    <source>
        <dbReference type="EMBL" id="KAG6576874.1"/>
    </source>
</evidence>
<evidence type="ECO:0000313" key="3">
    <source>
        <dbReference type="Proteomes" id="UP000685013"/>
    </source>
</evidence>
<dbReference type="Proteomes" id="UP000685013">
    <property type="component" value="Chromosome 16"/>
</dbReference>
<dbReference type="EMBL" id="JAGKQH010000016">
    <property type="protein sequence ID" value="KAG6576874.1"/>
    <property type="molecule type" value="Genomic_DNA"/>
</dbReference>
<proteinExistence type="predicted"/>
<keyword evidence="3" id="KW-1185">Reference proteome</keyword>
<accession>A0AAV6M818</accession>
<feature type="region of interest" description="Disordered" evidence="1">
    <location>
        <begin position="308"/>
        <end position="339"/>
    </location>
</feature>
<dbReference type="Pfam" id="PF23173">
    <property type="entry name" value="bHLH_SAC51"/>
    <property type="match status" value="1"/>
</dbReference>
<organism evidence="2 3">
    <name type="scientific">Cucurbita argyrosperma subsp. sororia</name>
    <dbReference type="NCBI Taxonomy" id="37648"/>
    <lineage>
        <taxon>Eukaryota</taxon>
        <taxon>Viridiplantae</taxon>
        <taxon>Streptophyta</taxon>
        <taxon>Embryophyta</taxon>
        <taxon>Tracheophyta</taxon>
        <taxon>Spermatophyta</taxon>
        <taxon>Magnoliopsida</taxon>
        <taxon>eudicotyledons</taxon>
        <taxon>Gunneridae</taxon>
        <taxon>Pentapetalae</taxon>
        <taxon>rosids</taxon>
        <taxon>fabids</taxon>
        <taxon>Cucurbitales</taxon>
        <taxon>Cucurbitaceae</taxon>
        <taxon>Cucurbiteae</taxon>
        <taxon>Cucurbita</taxon>
    </lineage>
</organism>
<dbReference type="PANTHER" id="PTHR36066:SF8">
    <property type="entry name" value="TRANSCRIPTION FACTOR SAC51"/>
    <property type="match status" value="1"/>
</dbReference>
<dbReference type="AlphaFoldDB" id="A0AAV6M818"/>
<feature type="non-terminal residue" evidence="2">
    <location>
        <position position="1"/>
    </location>
</feature>
<name>A0AAV6M818_9ROSI</name>
<dbReference type="InterPro" id="IPR037546">
    <property type="entry name" value="SAC51-like"/>
</dbReference>
<evidence type="ECO:0000256" key="1">
    <source>
        <dbReference type="SAM" id="MobiDB-lite"/>
    </source>
</evidence>
<dbReference type="CDD" id="cd18917">
    <property type="entry name" value="bHLH_AtSAC51_like"/>
    <property type="match status" value="1"/>
</dbReference>
<reference evidence="2 3" key="1">
    <citation type="journal article" date="2021" name="Hortic Res">
        <title>The domestication of Cucurbita argyrosperma as revealed by the genome of its wild relative.</title>
        <authorList>
            <person name="Barrera-Redondo J."/>
            <person name="Sanchez-de la Vega G."/>
            <person name="Aguirre-Liguori J.A."/>
            <person name="Castellanos-Morales G."/>
            <person name="Gutierrez-Guerrero Y.T."/>
            <person name="Aguirre-Dugua X."/>
            <person name="Aguirre-Planter E."/>
            <person name="Tenaillon M.I."/>
            <person name="Lira-Saade R."/>
            <person name="Eguiarte L.E."/>
        </authorList>
    </citation>
    <scope>NUCLEOTIDE SEQUENCE [LARGE SCALE GENOMIC DNA]</scope>
    <source>
        <strain evidence="2">JBR-2021</strain>
    </source>
</reference>
<gene>
    <name evidence="2" type="primary">BHLH143</name>
    <name evidence="2" type="ORF">SDJN03_24448</name>
</gene>
<protein>
    <submittedName>
        <fullName evidence="2">Transcription factor basic helix-loop-helix 143</fullName>
    </submittedName>
</protein>
<dbReference type="PANTHER" id="PTHR36066">
    <property type="entry name" value="TRANSCRIPTION FACTOR BHLH145"/>
    <property type="match status" value="1"/>
</dbReference>
<comment type="caution">
    <text evidence="2">The sequence shown here is derived from an EMBL/GenBank/DDBJ whole genome shotgun (WGS) entry which is preliminary data.</text>
</comment>
<sequence>MVCQAATQTRFRALKHENGIAGKPTIIVRVIACFQPLQNCQAEYFRQLLKPHFADNSHSKLEHNILRWLFCGMVGTDNSRLDFEHFAWQLHNRDSMNAPVEIKQQESLQRNINCGNCILPTCVGGMQGFAIPPLPSFKVEQLNVVQESRQCLPPHFQNSLGTPMPWQKGKESMHYAHAGPSGMPVSKSNNGSYPKGFLIFDQSGNQKRLMYAPMCPPVYIPSTFAETKRCGWLEEEGAAGDINSVKYFPNTLSNENYVADGESEMHENTEEIDALLYSDYDCTSCSSDDEVTSTGHSPEMIHEHCEKEEQCQETTTEAASSNGPRKRQRVHDGGYVKSLPSTTASSARVELQKIVNDAESSCGMVHEEEAGTDVDFCHSSCKKDRIKETLRVLESLVPDAKGKDPLLVIDEAIDYLKSLKHEASALGQFGESPRIECMRIRDCAVTVELVHCGVR</sequence>